<evidence type="ECO:0000256" key="2">
    <source>
        <dbReference type="ARBA" id="ARBA00022722"/>
    </source>
</evidence>
<dbReference type="InterPro" id="IPR022907">
    <property type="entry name" value="VapC_family"/>
</dbReference>
<evidence type="ECO:0000256" key="6">
    <source>
        <dbReference type="HAMAP-Rule" id="MF_00265"/>
    </source>
</evidence>
<evidence type="ECO:0000313" key="15">
    <source>
        <dbReference type="Proteomes" id="UP000574717"/>
    </source>
</evidence>
<feature type="binding site" evidence="6">
    <location>
        <position position="102"/>
    </location>
    <ligand>
        <name>Mg(2+)</name>
        <dbReference type="ChEBI" id="CHEBI:18420"/>
    </ligand>
</feature>
<dbReference type="SUPFAM" id="SSF88723">
    <property type="entry name" value="PIN domain-like"/>
    <property type="match status" value="1"/>
</dbReference>
<gene>
    <name evidence="6" type="primary">vapC</name>
    <name evidence="8" type="ORF">HKBW3S03_01848</name>
    <name evidence="9" type="ORF">HKBW3S09_00732</name>
    <name evidence="10" type="ORF">HKBW3S34_00898</name>
    <name evidence="11" type="ORF">HKBW3S42_01267</name>
    <name evidence="12" type="ORF">HKBW3S47_01825</name>
</gene>
<dbReference type="PANTHER" id="PTHR38826:SF5">
    <property type="entry name" value="RIBONUCLEASE VAPC13"/>
    <property type="match status" value="1"/>
</dbReference>
<keyword evidence="3 6" id="KW-0479">Metal-binding</keyword>
<accession>A0A6V8PCG7</accession>
<dbReference type="EMBL" id="BLSA01000212">
    <property type="protein sequence ID" value="GFP32958.1"/>
    <property type="molecule type" value="Genomic_DNA"/>
</dbReference>
<evidence type="ECO:0000256" key="3">
    <source>
        <dbReference type="ARBA" id="ARBA00022723"/>
    </source>
</evidence>
<dbReference type="InterPro" id="IPR002716">
    <property type="entry name" value="PIN_dom"/>
</dbReference>
<evidence type="ECO:0000313" key="11">
    <source>
        <dbReference type="EMBL" id="GFP32958.1"/>
    </source>
</evidence>
<dbReference type="Gene3D" id="3.40.50.1010">
    <property type="entry name" value="5'-nuclease"/>
    <property type="match status" value="1"/>
</dbReference>
<dbReference type="EMBL" id="BLSD01000147">
    <property type="protein sequence ID" value="GFP40127.1"/>
    <property type="molecule type" value="Genomic_DNA"/>
</dbReference>
<comment type="caution">
    <text evidence="10">The sequence shown here is derived from an EMBL/GenBank/DDBJ whole genome shotgun (WGS) entry which is preliminary data.</text>
</comment>
<evidence type="ECO:0000256" key="4">
    <source>
        <dbReference type="ARBA" id="ARBA00022801"/>
    </source>
</evidence>
<evidence type="ECO:0000259" key="7">
    <source>
        <dbReference type="Pfam" id="PF01850"/>
    </source>
</evidence>
<dbReference type="Proteomes" id="UP000568877">
    <property type="component" value="Unassembled WGS sequence"/>
</dbReference>
<dbReference type="EMBL" id="BLRU01000377">
    <property type="protein sequence ID" value="GFP20346.1"/>
    <property type="molecule type" value="Genomic_DNA"/>
</dbReference>
<dbReference type="PANTHER" id="PTHR38826">
    <property type="entry name" value="RIBONUCLEASE VAPC13"/>
    <property type="match status" value="1"/>
</dbReference>
<sequence length="135" mass="15656">MAPPFLDANIILRHLLGDHPEHSPRATAYLERVEQGEIQVRTADTVIFEVVFTLQRQYHQPKAKIREAILPLIELPGIILPGKRRFRKVFDLYVDLNLSFADAYHAVLMQQNKLNQIVTFDKGFDRVPEIERVEP</sequence>
<evidence type="ECO:0000313" key="16">
    <source>
        <dbReference type="Proteomes" id="UP000585609"/>
    </source>
</evidence>
<dbReference type="EMBL" id="BLRW01000077">
    <property type="protein sequence ID" value="GFP23265.1"/>
    <property type="molecule type" value="Genomic_DNA"/>
</dbReference>
<dbReference type="EMBL" id="BLRZ01000034">
    <property type="protein sequence ID" value="GFP29978.1"/>
    <property type="molecule type" value="Genomic_DNA"/>
</dbReference>
<keyword evidence="2 6" id="KW-0540">Nuclease</keyword>
<dbReference type="InterPro" id="IPR052106">
    <property type="entry name" value="PINc/VapC_TA"/>
</dbReference>
<dbReference type="Proteomes" id="UP000569018">
    <property type="component" value="Unassembled WGS sequence"/>
</dbReference>
<evidence type="ECO:0000313" key="10">
    <source>
        <dbReference type="EMBL" id="GFP29978.1"/>
    </source>
</evidence>
<reference evidence="13 14" key="1">
    <citation type="journal article" date="2020" name="Front. Microbiol.">
        <title>Single-cell genomics of novel Actinobacteria with the Wood-Ljungdahl pathway discovered in a serpentinizing system.</title>
        <authorList>
            <person name="Merino N."/>
            <person name="Kawai M."/>
            <person name="Boyd E.S."/>
            <person name="Colman D.R."/>
            <person name="McGlynn S.E."/>
            <person name="Nealson K.H."/>
            <person name="Kurokawa K."/>
            <person name="Hongoh Y."/>
        </authorList>
    </citation>
    <scope>NUCLEOTIDE SEQUENCE [LARGE SCALE GENOMIC DNA]</scope>
    <source>
        <strain evidence="8 15">S03</strain>
        <strain evidence="9 16">S09_30</strain>
        <strain evidence="10 17">S34</strain>
        <strain evidence="11 13">S42</strain>
        <strain evidence="12 14">S47</strain>
    </source>
</reference>
<dbReference type="RefSeq" id="WP_176236112.1">
    <property type="nucleotide sequence ID" value="NZ_BLRU01000377.1"/>
</dbReference>
<proteinExistence type="inferred from homology"/>
<dbReference type="GO" id="GO:0000287">
    <property type="term" value="F:magnesium ion binding"/>
    <property type="evidence" value="ECO:0007669"/>
    <property type="project" value="UniProtKB-UniRule"/>
</dbReference>
<feature type="binding site" evidence="6">
    <location>
        <position position="7"/>
    </location>
    <ligand>
        <name>Mg(2+)</name>
        <dbReference type="ChEBI" id="CHEBI:18420"/>
    </ligand>
</feature>
<keyword evidence="6" id="KW-0800">Toxin</keyword>
<evidence type="ECO:0000313" key="12">
    <source>
        <dbReference type="EMBL" id="GFP40127.1"/>
    </source>
</evidence>
<organism evidence="10 17">
    <name type="scientific">Candidatus Hakubella thermalkaliphila</name>
    <dbReference type="NCBI Taxonomy" id="2754717"/>
    <lineage>
        <taxon>Bacteria</taxon>
        <taxon>Bacillati</taxon>
        <taxon>Actinomycetota</taxon>
        <taxon>Actinomycetota incertae sedis</taxon>
        <taxon>Candidatus Hakubellales</taxon>
        <taxon>Candidatus Hakubellaceae</taxon>
        <taxon>Candidatus Hakubella</taxon>
    </lineage>
</organism>
<keyword evidence="4 6" id="KW-0378">Hydrolase</keyword>
<evidence type="ECO:0000313" key="13">
    <source>
        <dbReference type="Proteomes" id="UP000568877"/>
    </source>
</evidence>
<name>A0A6V8PCG7_9ACTN</name>
<evidence type="ECO:0000313" key="17">
    <source>
        <dbReference type="Proteomes" id="UP000588083"/>
    </source>
</evidence>
<dbReference type="AlphaFoldDB" id="A0A6V8PCG7"/>
<evidence type="ECO:0000256" key="1">
    <source>
        <dbReference type="ARBA" id="ARBA00022649"/>
    </source>
</evidence>
<keyword evidence="17" id="KW-1185">Reference proteome</keyword>
<evidence type="ECO:0000313" key="14">
    <source>
        <dbReference type="Proteomes" id="UP000569018"/>
    </source>
</evidence>
<keyword evidence="1 6" id="KW-1277">Toxin-antitoxin system</keyword>
<dbReference type="GO" id="GO:0090729">
    <property type="term" value="F:toxin activity"/>
    <property type="evidence" value="ECO:0007669"/>
    <property type="project" value="UniProtKB-KW"/>
</dbReference>
<dbReference type="Proteomes" id="UP000588083">
    <property type="component" value="Unassembled WGS sequence"/>
</dbReference>
<dbReference type="Pfam" id="PF01850">
    <property type="entry name" value="PIN"/>
    <property type="match status" value="1"/>
</dbReference>
<dbReference type="GO" id="GO:0004540">
    <property type="term" value="F:RNA nuclease activity"/>
    <property type="evidence" value="ECO:0007669"/>
    <property type="project" value="InterPro"/>
</dbReference>
<evidence type="ECO:0000313" key="8">
    <source>
        <dbReference type="EMBL" id="GFP20346.1"/>
    </source>
</evidence>
<keyword evidence="5 6" id="KW-0460">Magnesium</keyword>
<feature type="domain" description="PIN" evidence="7">
    <location>
        <begin position="5"/>
        <end position="129"/>
    </location>
</feature>
<dbReference type="GO" id="GO:0016787">
    <property type="term" value="F:hydrolase activity"/>
    <property type="evidence" value="ECO:0007669"/>
    <property type="project" value="UniProtKB-KW"/>
</dbReference>
<comment type="cofactor">
    <cofactor evidence="6">
        <name>Mg(2+)</name>
        <dbReference type="ChEBI" id="CHEBI:18420"/>
    </cofactor>
</comment>
<comment type="function">
    <text evidence="6">Toxic component of a toxin-antitoxin (TA) system. An RNase.</text>
</comment>
<dbReference type="Proteomes" id="UP000574717">
    <property type="component" value="Unassembled WGS sequence"/>
</dbReference>
<comment type="similarity">
    <text evidence="6">Belongs to the PINc/VapC protein family.</text>
</comment>
<evidence type="ECO:0000256" key="5">
    <source>
        <dbReference type="ARBA" id="ARBA00022842"/>
    </source>
</evidence>
<protein>
    <recommendedName>
        <fullName evidence="6">Ribonuclease VapC</fullName>
        <shortName evidence="6">RNase VapC</shortName>
        <ecNumber evidence="6">3.1.-.-</ecNumber>
    </recommendedName>
    <alternativeName>
        <fullName evidence="6">Toxin VapC</fullName>
    </alternativeName>
</protein>
<evidence type="ECO:0000313" key="9">
    <source>
        <dbReference type="EMBL" id="GFP23265.1"/>
    </source>
</evidence>
<dbReference type="InterPro" id="IPR029060">
    <property type="entry name" value="PIN-like_dom_sf"/>
</dbReference>
<dbReference type="EC" id="3.1.-.-" evidence="6"/>
<dbReference type="HAMAP" id="MF_00265">
    <property type="entry name" value="VapC_Nob1"/>
    <property type="match status" value="1"/>
</dbReference>
<dbReference type="Proteomes" id="UP000585609">
    <property type="component" value="Unassembled WGS sequence"/>
</dbReference>